<name>A0ABV9A1N9_9ACTN</name>
<feature type="compositionally biased region" description="Low complexity" evidence="1">
    <location>
        <begin position="42"/>
        <end position="70"/>
    </location>
</feature>
<keyword evidence="2" id="KW-0812">Transmembrane</keyword>
<evidence type="ECO:0000259" key="3">
    <source>
        <dbReference type="Pfam" id="PF20177"/>
    </source>
</evidence>
<dbReference type="InterPro" id="IPR046672">
    <property type="entry name" value="DUF6542"/>
</dbReference>
<keyword evidence="5" id="KW-1185">Reference proteome</keyword>
<evidence type="ECO:0000313" key="5">
    <source>
        <dbReference type="Proteomes" id="UP001595997"/>
    </source>
</evidence>
<dbReference type="EMBL" id="JBHSFH010000004">
    <property type="protein sequence ID" value="MFC4493504.1"/>
    <property type="molecule type" value="Genomic_DNA"/>
</dbReference>
<feature type="domain" description="DUF6542" evidence="3">
    <location>
        <begin position="112"/>
        <end position="225"/>
    </location>
</feature>
<feature type="transmembrane region" description="Helical" evidence="2">
    <location>
        <begin position="202"/>
        <end position="222"/>
    </location>
</feature>
<organism evidence="4 5">
    <name type="scientific">Streptomyces ovatisporus</name>
    <dbReference type="NCBI Taxonomy" id="1128682"/>
    <lineage>
        <taxon>Bacteria</taxon>
        <taxon>Bacillati</taxon>
        <taxon>Actinomycetota</taxon>
        <taxon>Actinomycetes</taxon>
        <taxon>Kitasatosporales</taxon>
        <taxon>Streptomycetaceae</taxon>
        <taxon>Streptomyces</taxon>
    </lineage>
</organism>
<feature type="transmembrane region" description="Helical" evidence="2">
    <location>
        <begin position="136"/>
        <end position="159"/>
    </location>
</feature>
<protein>
    <submittedName>
        <fullName evidence="4">DUF6542 domain-containing protein</fullName>
    </submittedName>
</protein>
<feature type="region of interest" description="Disordered" evidence="1">
    <location>
        <begin position="1"/>
        <end position="80"/>
    </location>
</feature>
<feature type="transmembrane region" description="Helical" evidence="2">
    <location>
        <begin position="113"/>
        <end position="130"/>
    </location>
</feature>
<feature type="compositionally biased region" description="Polar residues" evidence="1">
    <location>
        <begin position="19"/>
        <end position="29"/>
    </location>
</feature>
<proteinExistence type="predicted"/>
<dbReference type="Pfam" id="PF20177">
    <property type="entry name" value="DUF6542"/>
    <property type="match status" value="1"/>
</dbReference>
<dbReference type="Proteomes" id="UP001595997">
    <property type="component" value="Unassembled WGS sequence"/>
</dbReference>
<accession>A0ABV9A1N9</accession>
<comment type="caution">
    <text evidence="4">The sequence shown here is derived from an EMBL/GenBank/DDBJ whole genome shotgun (WGS) entry which is preliminary data.</text>
</comment>
<dbReference type="RefSeq" id="WP_386442924.1">
    <property type="nucleotide sequence ID" value="NZ_JBHSFH010000004.1"/>
</dbReference>
<sequence length="250" mass="25664">MEQQHSAHTGRKGPGQAQGQGNSPTQGQEQGERARRRKGAKPRAAAAAAAPAAPGGSPLAPAQPPAAASQRARRRGGGDAGAEAAALYHAQLRFPLVPARLTDALSWLPRARLTALGVGTLAVLLMLIAGGTDRLLFGGSVTFYGGAFLVTTVVCAGWVRPADLWTAPVAAPLAFTAGLLFISGGPGTQGFMQHLTSLFPALAVNAVWLYAGTLLAGLVALVRKAGLVVQRSRLRALSKAQEEAEADEIA</sequence>
<reference evidence="5" key="1">
    <citation type="journal article" date="2019" name="Int. J. Syst. Evol. Microbiol.">
        <title>The Global Catalogue of Microorganisms (GCM) 10K type strain sequencing project: providing services to taxonomists for standard genome sequencing and annotation.</title>
        <authorList>
            <consortium name="The Broad Institute Genomics Platform"/>
            <consortium name="The Broad Institute Genome Sequencing Center for Infectious Disease"/>
            <person name="Wu L."/>
            <person name="Ma J."/>
        </authorList>
    </citation>
    <scope>NUCLEOTIDE SEQUENCE [LARGE SCALE GENOMIC DNA]</scope>
    <source>
        <strain evidence="5">CGMCC 4.7357</strain>
    </source>
</reference>
<keyword evidence="2" id="KW-0472">Membrane</keyword>
<keyword evidence="2" id="KW-1133">Transmembrane helix</keyword>
<feature type="transmembrane region" description="Helical" evidence="2">
    <location>
        <begin position="164"/>
        <end position="182"/>
    </location>
</feature>
<evidence type="ECO:0000256" key="2">
    <source>
        <dbReference type="SAM" id="Phobius"/>
    </source>
</evidence>
<evidence type="ECO:0000256" key="1">
    <source>
        <dbReference type="SAM" id="MobiDB-lite"/>
    </source>
</evidence>
<evidence type="ECO:0000313" key="4">
    <source>
        <dbReference type="EMBL" id="MFC4493504.1"/>
    </source>
</evidence>
<gene>
    <name evidence="4" type="ORF">ACFPA8_05070</name>
</gene>